<reference evidence="2" key="1">
    <citation type="submission" date="2021-12" db="EMBL/GenBank/DDBJ databases">
        <title>Draft genome sequence of Corynebacterium ammoniagenes strain T-723.</title>
        <authorList>
            <person name="Matsuzawa M."/>
            <person name="Hiratani M."/>
            <person name="Abe I."/>
            <person name="Tsuji Y."/>
            <person name="Nakamura J."/>
        </authorList>
    </citation>
    <scope>NUCLEOTIDE SEQUENCE</scope>
    <source>
        <strain evidence="2">T-723</strain>
    </source>
</reference>
<dbReference type="Proteomes" id="UP001054925">
    <property type="component" value="Unassembled WGS sequence"/>
</dbReference>
<dbReference type="EMBL" id="BQKK01000001">
    <property type="protein sequence ID" value="GJN41612.1"/>
    <property type="molecule type" value="Genomic_DNA"/>
</dbReference>
<dbReference type="RefSeq" id="WP_236163439.1">
    <property type="nucleotide sequence ID" value="NZ_BQKK01000001.1"/>
</dbReference>
<evidence type="ECO:0000313" key="3">
    <source>
        <dbReference type="Proteomes" id="UP001054925"/>
    </source>
</evidence>
<accession>A0AAV5G3S2</accession>
<dbReference type="InterPro" id="IPR018960">
    <property type="entry name" value="DUF1990"/>
</dbReference>
<proteinExistence type="predicted"/>
<dbReference type="PIRSF" id="PIRSF010260">
    <property type="entry name" value="UCP010260"/>
    <property type="match status" value="1"/>
</dbReference>
<dbReference type="PANTHER" id="PTHR34202:SF1">
    <property type="entry name" value="UPF0548 PROTEIN"/>
    <property type="match status" value="1"/>
</dbReference>
<dbReference type="AlphaFoldDB" id="A0AAV5G3S2"/>
<comment type="caution">
    <text evidence="2">The sequence shown here is derived from an EMBL/GenBank/DDBJ whole genome shotgun (WGS) entry which is preliminary data.</text>
</comment>
<sequence length="172" mass="19548">MRDNGDPSYRDLSYPRHMVGASLALVDATWTPDSTWHVVDYSDKIGHGEADFSQAVDNLLSWRAHRAARVRVKGEPTVGETVQLYFGPTVSPCRIISVERSPQRVALVYGTMYGHIECGEEAFIIERNSADDVIGRCVAFSRHSWWLARVFSTPARYVQWWATRRYVRGMAP</sequence>
<dbReference type="PANTHER" id="PTHR34202">
    <property type="entry name" value="UPF0548 PROTEIN"/>
    <property type="match status" value="1"/>
</dbReference>
<evidence type="ECO:0000313" key="2">
    <source>
        <dbReference type="EMBL" id="GJN41612.1"/>
    </source>
</evidence>
<dbReference type="Pfam" id="PF09348">
    <property type="entry name" value="DUF1990"/>
    <property type="match status" value="1"/>
</dbReference>
<organism evidence="2 3">
    <name type="scientific">Corynebacterium ammoniagenes</name>
    <name type="common">Brevibacterium ammoniagenes</name>
    <dbReference type="NCBI Taxonomy" id="1697"/>
    <lineage>
        <taxon>Bacteria</taxon>
        <taxon>Bacillati</taxon>
        <taxon>Actinomycetota</taxon>
        <taxon>Actinomycetes</taxon>
        <taxon>Mycobacteriales</taxon>
        <taxon>Corynebacteriaceae</taxon>
        <taxon>Corynebacterium</taxon>
    </lineage>
</organism>
<dbReference type="InterPro" id="IPR014457">
    <property type="entry name" value="UCP010260"/>
</dbReference>
<name>A0AAV5G3S2_CORAM</name>
<evidence type="ECO:0000259" key="1">
    <source>
        <dbReference type="Pfam" id="PF09348"/>
    </source>
</evidence>
<protein>
    <recommendedName>
        <fullName evidence="1">DUF1990 domain-containing protein</fullName>
    </recommendedName>
</protein>
<gene>
    <name evidence="2" type="ORF">CAT723_00910</name>
</gene>
<feature type="domain" description="DUF1990" evidence="1">
    <location>
        <begin position="29"/>
        <end position="168"/>
    </location>
</feature>